<evidence type="ECO:0000313" key="2">
    <source>
        <dbReference type="EMBL" id="KZT51208.1"/>
    </source>
</evidence>
<feature type="region of interest" description="Disordered" evidence="1">
    <location>
        <begin position="272"/>
        <end position="306"/>
    </location>
</feature>
<dbReference type="InParanoid" id="A0A165CQM4"/>
<dbReference type="EMBL" id="KV424120">
    <property type="protein sequence ID" value="KZT51208.1"/>
    <property type="molecule type" value="Genomic_DNA"/>
</dbReference>
<feature type="region of interest" description="Disordered" evidence="1">
    <location>
        <begin position="1"/>
        <end position="213"/>
    </location>
</feature>
<feature type="compositionally biased region" description="Basic and acidic residues" evidence="1">
    <location>
        <begin position="143"/>
        <end position="154"/>
    </location>
</feature>
<dbReference type="Pfam" id="PF12223">
    <property type="entry name" value="DUF3602"/>
    <property type="match status" value="2"/>
</dbReference>
<name>A0A165CQM4_9BASI</name>
<feature type="compositionally biased region" description="Basic and acidic residues" evidence="1">
    <location>
        <begin position="292"/>
        <end position="302"/>
    </location>
</feature>
<reference evidence="2 3" key="1">
    <citation type="journal article" date="2016" name="Mol. Biol. Evol.">
        <title>Comparative Genomics of Early-Diverging Mushroom-Forming Fungi Provides Insights into the Origins of Lignocellulose Decay Capabilities.</title>
        <authorList>
            <person name="Nagy L.G."/>
            <person name="Riley R."/>
            <person name="Tritt A."/>
            <person name="Adam C."/>
            <person name="Daum C."/>
            <person name="Floudas D."/>
            <person name="Sun H."/>
            <person name="Yadav J.S."/>
            <person name="Pangilinan J."/>
            <person name="Larsson K.H."/>
            <person name="Matsuura K."/>
            <person name="Barry K."/>
            <person name="Labutti K."/>
            <person name="Kuo R."/>
            <person name="Ohm R.A."/>
            <person name="Bhattacharya S.S."/>
            <person name="Shirouzu T."/>
            <person name="Yoshinaga Y."/>
            <person name="Martin F.M."/>
            <person name="Grigoriev I.V."/>
            <person name="Hibbett D.S."/>
        </authorList>
    </citation>
    <scope>NUCLEOTIDE SEQUENCE [LARGE SCALE GENOMIC DNA]</scope>
    <source>
        <strain evidence="2 3">HHB12733</strain>
    </source>
</reference>
<feature type="compositionally biased region" description="Basic and acidic residues" evidence="1">
    <location>
        <begin position="22"/>
        <end position="38"/>
    </location>
</feature>
<dbReference type="PANTHER" id="PTHR34693">
    <property type="entry name" value="PROTEIN PAR32"/>
    <property type="match status" value="1"/>
</dbReference>
<dbReference type="AlphaFoldDB" id="A0A165CQM4"/>
<gene>
    <name evidence="2" type="ORF">CALCODRAFT_148054</name>
</gene>
<dbReference type="STRING" id="1353952.A0A165CQM4"/>
<feature type="compositionally biased region" description="Polar residues" evidence="1">
    <location>
        <begin position="43"/>
        <end position="60"/>
    </location>
</feature>
<protein>
    <submittedName>
        <fullName evidence="2">Uncharacterized protein</fullName>
    </submittedName>
</protein>
<organism evidence="2 3">
    <name type="scientific">Calocera cornea HHB12733</name>
    <dbReference type="NCBI Taxonomy" id="1353952"/>
    <lineage>
        <taxon>Eukaryota</taxon>
        <taxon>Fungi</taxon>
        <taxon>Dikarya</taxon>
        <taxon>Basidiomycota</taxon>
        <taxon>Agaricomycotina</taxon>
        <taxon>Dacrymycetes</taxon>
        <taxon>Dacrymycetales</taxon>
        <taxon>Dacrymycetaceae</taxon>
        <taxon>Calocera</taxon>
    </lineage>
</organism>
<evidence type="ECO:0000313" key="3">
    <source>
        <dbReference type="Proteomes" id="UP000076842"/>
    </source>
</evidence>
<dbReference type="PANTHER" id="PTHR34693:SF1">
    <property type="entry name" value="PROTEIN PAR32"/>
    <property type="match status" value="1"/>
</dbReference>
<sequence>MSSDSQPPPLGRTTSGSGSLIERLKSFGRGRRDERGEVDCGTDGQSTLVHGGQSRSSSGASDGPVLTHFPRFHQHTVMDAARSRSRSRTRDLVSTGRGGAGNIVPKSAETVEGVDEPRGRELTSTSDRITHSGRGGAGNIRSPSRDPEARKAEAAESAAEAAVVHDHAAHDTGVHSSGRGGWGNISRSRSPAPNRVPLVSSGRGGAGNVHAAGELPDGHAIAEEDAGVIASHKAHEHGVIHSTGRGGDGNIVPGTPVVPEGEHAEQVHATEELEHHPHSTGRGGAGNIVGEDEPRGRTEHTHGGLLHKIGDFVKNASKSRERSVDKN</sequence>
<evidence type="ECO:0000256" key="1">
    <source>
        <dbReference type="SAM" id="MobiDB-lite"/>
    </source>
</evidence>
<dbReference type="InterPro" id="IPR022024">
    <property type="entry name" value="DUF3602"/>
</dbReference>
<keyword evidence="3" id="KW-1185">Reference proteome</keyword>
<accession>A0A165CQM4</accession>
<dbReference type="InterPro" id="IPR053203">
    <property type="entry name" value="Cisplatin_resist-associated"/>
</dbReference>
<proteinExistence type="predicted"/>
<dbReference type="OrthoDB" id="2537432at2759"/>
<feature type="compositionally biased region" description="Basic and acidic residues" evidence="1">
    <location>
        <begin position="163"/>
        <end position="173"/>
    </location>
</feature>
<feature type="compositionally biased region" description="Pro residues" evidence="1">
    <location>
        <begin position="1"/>
        <end position="10"/>
    </location>
</feature>
<dbReference type="Proteomes" id="UP000076842">
    <property type="component" value="Unassembled WGS sequence"/>
</dbReference>